<sequence>MQTARVDGHNEISAVTFARYSPEERASYRGRLSCPDRRCGAVVHFRSQSVDGRPALFYSNDHVATCAEKAPETKRTVLEAEKREDEALWNDATELVLRLDSASLSRTSTTDSDEATVVQQGRRHDPRRGNRHTHASSIGLRPLLRRLRDDPTFRTSTMPLTLSDGTQSTVREACTHVSDYVQSDGRRIVWGSIARASDGWIDSGLWDEKLPAVRIPEAHIREVIDRAHVDTFADLAPGDRNSFDFIVEGIFGETKNDTPWVRTESPSHLALLPRPANGT</sequence>
<evidence type="ECO:0000256" key="1">
    <source>
        <dbReference type="SAM" id="MobiDB-lite"/>
    </source>
</evidence>
<evidence type="ECO:0000313" key="2">
    <source>
        <dbReference type="EMBL" id="QPS33550.1"/>
    </source>
</evidence>
<feature type="region of interest" description="Disordered" evidence="1">
    <location>
        <begin position="106"/>
        <end position="134"/>
    </location>
</feature>
<reference evidence="2 3" key="1">
    <citation type="submission" date="2020-12" db="EMBL/GenBank/DDBJ databases">
        <title>FDA dAtabase for Regulatory Grade micrObial Sequences (FDA-ARGOS): Supporting development and validation of Infectious Disease Dx tests.</title>
        <authorList>
            <person name="Sproer C."/>
            <person name="Gronow S."/>
            <person name="Severitt S."/>
            <person name="Schroder I."/>
            <person name="Tallon L."/>
            <person name="Sadzewicz L."/>
            <person name="Zhao X."/>
            <person name="Boylan J."/>
            <person name="Ott S."/>
            <person name="Bowen H."/>
            <person name="Vavikolanu K."/>
            <person name="Mehta A."/>
            <person name="Aluvathingal J."/>
            <person name="Nadendla S."/>
            <person name="Lowell S."/>
            <person name="Myers T."/>
            <person name="Yan Y."/>
            <person name="Sichtig H."/>
        </authorList>
    </citation>
    <scope>NUCLEOTIDE SEQUENCE [LARGE SCALE GENOMIC DNA]</scope>
    <source>
        <strain evidence="2 3">FDAARGOS_902</strain>
    </source>
</reference>
<dbReference type="AlphaFoldDB" id="A0A7T2WN51"/>
<dbReference type="Proteomes" id="UP000594979">
    <property type="component" value="Chromosome"/>
</dbReference>
<protein>
    <submittedName>
        <fullName evidence="2">Uncharacterized protein</fullName>
    </submittedName>
</protein>
<dbReference type="KEGG" id="bcau:I6G59_16745"/>
<evidence type="ECO:0000313" key="3">
    <source>
        <dbReference type="Proteomes" id="UP000594979"/>
    </source>
</evidence>
<dbReference type="RefSeq" id="WP_197931953.1">
    <property type="nucleotide sequence ID" value="NZ_CP065682.1"/>
</dbReference>
<proteinExistence type="predicted"/>
<dbReference type="EMBL" id="CP065682">
    <property type="protein sequence ID" value="QPS33550.1"/>
    <property type="molecule type" value="Genomic_DNA"/>
</dbReference>
<organism evidence="2 3">
    <name type="scientific">Brevibacterium casei</name>
    <dbReference type="NCBI Taxonomy" id="33889"/>
    <lineage>
        <taxon>Bacteria</taxon>
        <taxon>Bacillati</taxon>
        <taxon>Actinomycetota</taxon>
        <taxon>Actinomycetes</taxon>
        <taxon>Micrococcales</taxon>
        <taxon>Brevibacteriaceae</taxon>
        <taxon>Brevibacterium</taxon>
    </lineage>
</organism>
<gene>
    <name evidence="2" type="ORF">I6G59_16745</name>
</gene>
<accession>A0A7T2WN51</accession>
<name>A0A7T2WN51_9MICO</name>
<feature type="compositionally biased region" description="Basic residues" evidence="1">
    <location>
        <begin position="124"/>
        <end position="134"/>
    </location>
</feature>